<organism evidence="2">
    <name type="scientific">uncultured Caudovirales phage</name>
    <dbReference type="NCBI Taxonomy" id="2100421"/>
    <lineage>
        <taxon>Viruses</taxon>
        <taxon>Duplodnaviria</taxon>
        <taxon>Heunggongvirae</taxon>
        <taxon>Uroviricota</taxon>
        <taxon>Caudoviricetes</taxon>
        <taxon>Peduoviridae</taxon>
        <taxon>Maltschvirus</taxon>
        <taxon>Maltschvirus maltsch</taxon>
    </lineage>
</organism>
<proteinExistence type="predicted"/>
<protein>
    <submittedName>
        <fullName evidence="2">Uncharacterized protein</fullName>
    </submittedName>
</protein>
<sequence length="106" mass="12244">MSEPTRYRVANNQAQLTLGGNILAVDPAGPLIEYTDYARLHSQFANSEQENARLKAEVERLRKAGDEMYMTLVDNNSHFEEVWRDKRIYAREAFQGWNHAKEGKQS</sequence>
<feature type="coiled-coil region" evidence="1">
    <location>
        <begin position="37"/>
        <end position="64"/>
    </location>
</feature>
<gene>
    <name evidence="2" type="ORF">UFOVP1233_28</name>
</gene>
<evidence type="ECO:0000256" key="1">
    <source>
        <dbReference type="SAM" id="Coils"/>
    </source>
</evidence>
<dbReference type="EMBL" id="LR797187">
    <property type="protein sequence ID" value="CAB4192330.1"/>
    <property type="molecule type" value="Genomic_DNA"/>
</dbReference>
<reference evidence="2" key="1">
    <citation type="submission" date="2020-05" db="EMBL/GenBank/DDBJ databases">
        <authorList>
            <person name="Chiriac C."/>
            <person name="Salcher M."/>
            <person name="Ghai R."/>
            <person name="Kavagutti S V."/>
        </authorList>
    </citation>
    <scope>NUCLEOTIDE SEQUENCE</scope>
</reference>
<accession>A0A6J5R4T2</accession>
<name>A0A6J5R4T2_9CAUD</name>
<evidence type="ECO:0000313" key="2">
    <source>
        <dbReference type="EMBL" id="CAB4192330.1"/>
    </source>
</evidence>
<keyword evidence="1" id="KW-0175">Coiled coil</keyword>